<comment type="caution">
    <text evidence="1">The sequence shown here is derived from an EMBL/GenBank/DDBJ whole genome shotgun (WGS) entry which is preliminary data.</text>
</comment>
<evidence type="ECO:0000313" key="2">
    <source>
        <dbReference type="Proteomes" id="UP001208017"/>
    </source>
</evidence>
<evidence type="ECO:0008006" key="3">
    <source>
        <dbReference type="Google" id="ProtNLM"/>
    </source>
</evidence>
<reference evidence="1 2" key="1">
    <citation type="submission" date="2022-11" db="EMBL/GenBank/DDBJ databases">
        <title>Study of microbial diversity in lake waters.</title>
        <authorList>
            <person name="Zhang J."/>
        </authorList>
    </citation>
    <scope>NUCLEOTIDE SEQUENCE [LARGE SCALE GENOMIC DNA]</scope>
    <source>
        <strain evidence="1 2">DT12</strain>
    </source>
</reference>
<organism evidence="1 2">
    <name type="scientific">Tumebacillus lacus</name>
    <dbReference type="NCBI Taxonomy" id="2995335"/>
    <lineage>
        <taxon>Bacteria</taxon>
        <taxon>Bacillati</taxon>
        <taxon>Bacillota</taxon>
        <taxon>Bacilli</taxon>
        <taxon>Bacillales</taxon>
        <taxon>Alicyclobacillaceae</taxon>
        <taxon>Tumebacillus</taxon>
    </lineage>
</organism>
<gene>
    <name evidence="1" type="ORF">OS242_08890</name>
</gene>
<sequence>MLETQLHEYANRLAEQQPGYTADEFMELLSGILTATIRHHGEETVRQMSEATVMKVIQSQVSELIRFKRLDKLMRKRDHLA</sequence>
<protein>
    <recommendedName>
        <fullName evidence="3">Transposase</fullName>
    </recommendedName>
</protein>
<evidence type="ECO:0000313" key="1">
    <source>
        <dbReference type="EMBL" id="MCX7570080.1"/>
    </source>
</evidence>
<dbReference type="EMBL" id="JAPMLT010000003">
    <property type="protein sequence ID" value="MCX7570080.1"/>
    <property type="molecule type" value="Genomic_DNA"/>
</dbReference>
<dbReference type="Proteomes" id="UP001208017">
    <property type="component" value="Unassembled WGS sequence"/>
</dbReference>
<proteinExistence type="predicted"/>
<keyword evidence="2" id="KW-1185">Reference proteome</keyword>
<name>A0ABT3WZI5_9BACL</name>
<accession>A0ABT3WZI5</accession>
<dbReference type="RefSeq" id="WP_267151322.1">
    <property type="nucleotide sequence ID" value="NZ_JAPMLT010000003.1"/>
</dbReference>